<sequence>MDSTLRTMFPAYSDHDGKTGPLALESSHRNKTLLSFDGISQSTVVPLTELKLLPRAIVCPACQESSITRIERKICAYTHVIAGFLFLCTIVGGPVPYFSERYKDAVHYCCRCNKRLATFHPEKGTELHVY</sequence>
<dbReference type="SMART" id="SM00714">
    <property type="entry name" value="LITAF"/>
    <property type="match status" value="1"/>
</dbReference>
<accession>A0A9P8VWW0</accession>
<evidence type="ECO:0000256" key="2">
    <source>
        <dbReference type="ARBA" id="ARBA00005975"/>
    </source>
</evidence>
<keyword evidence="6" id="KW-1133">Transmembrane helix</keyword>
<dbReference type="OrthoDB" id="5599753at2759"/>
<evidence type="ECO:0000256" key="6">
    <source>
        <dbReference type="SAM" id="Phobius"/>
    </source>
</evidence>
<dbReference type="PANTHER" id="PTHR23292:SF6">
    <property type="entry name" value="FI16602P1-RELATED"/>
    <property type="match status" value="1"/>
</dbReference>
<dbReference type="Pfam" id="PF10601">
    <property type="entry name" value="zf-LITAF-like"/>
    <property type="match status" value="1"/>
</dbReference>
<evidence type="ECO:0000313" key="9">
    <source>
        <dbReference type="Proteomes" id="UP000777438"/>
    </source>
</evidence>
<dbReference type="Proteomes" id="UP000777438">
    <property type="component" value="Unassembled WGS sequence"/>
</dbReference>
<dbReference type="InterPro" id="IPR006629">
    <property type="entry name" value="LITAF"/>
</dbReference>
<evidence type="ECO:0000256" key="4">
    <source>
        <dbReference type="ARBA" id="ARBA00022833"/>
    </source>
</evidence>
<reference evidence="8 9" key="1">
    <citation type="journal article" date="2021" name="Nat. Commun.">
        <title>Genetic determinants of endophytism in the Arabidopsis root mycobiome.</title>
        <authorList>
            <person name="Mesny F."/>
            <person name="Miyauchi S."/>
            <person name="Thiergart T."/>
            <person name="Pickel B."/>
            <person name="Atanasova L."/>
            <person name="Karlsson M."/>
            <person name="Huettel B."/>
            <person name="Barry K.W."/>
            <person name="Haridas S."/>
            <person name="Chen C."/>
            <person name="Bauer D."/>
            <person name="Andreopoulos W."/>
            <person name="Pangilinan J."/>
            <person name="LaButti K."/>
            <person name="Riley R."/>
            <person name="Lipzen A."/>
            <person name="Clum A."/>
            <person name="Drula E."/>
            <person name="Henrissat B."/>
            <person name="Kohler A."/>
            <person name="Grigoriev I.V."/>
            <person name="Martin F.M."/>
            <person name="Hacquard S."/>
        </authorList>
    </citation>
    <scope>NUCLEOTIDE SEQUENCE [LARGE SCALE GENOMIC DNA]</scope>
    <source>
        <strain evidence="8 9">MPI-CAGE-CH-0241</strain>
    </source>
</reference>
<dbReference type="GO" id="GO:0008270">
    <property type="term" value="F:zinc ion binding"/>
    <property type="evidence" value="ECO:0007669"/>
    <property type="project" value="TreeGrafter"/>
</dbReference>
<evidence type="ECO:0000259" key="7">
    <source>
        <dbReference type="PROSITE" id="PS51837"/>
    </source>
</evidence>
<comment type="similarity">
    <text evidence="2">Belongs to the CDIP1/LITAF family.</text>
</comment>
<organism evidence="8 9">
    <name type="scientific">Thelonectria olida</name>
    <dbReference type="NCBI Taxonomy" id="1576542"/>
    <lineage>
        <taxon>Eukaryota</taxon>
        <taxon>Fungi</taxon>
        <taxon>Dikarya</taxon>
        <taxon>Ascomycota</taxon>
        <taxon>Pezizomycotina</taxon>
        <taxon>Sordariomycetes</taxon>
        <taxon>Hypocreomycetidae</taxon>
        <taxon>Hypocreales</taxon>
        <taxon>Nectriaceae</taxon>
        <taxon>Thelonectria</taxon>
    </lineage>
</organism>
<dbReference type="PANTHER" id="PTHR23292">
    <property type="entry name" value="LIPOPOLYSACCHARIDE-INDUCED TUMOR NECROSIS FACTOR-ALPHA FACTOR"/>
    <property type="match status" value="1"/>
</dbReference>
<dbReference type="GO" id="GO:0016020">
    <property type="term" value="C:membrane"/>
    <property type="evidence" value="ECO:0007669"/>
    <property type="project" value="UniProtKB-SubCell"/>
</dbReference>
<keyword evidence="5 6" id="KW-0472">Membrane</keyword>
<keyword evidence="6" id="KW-0812">Transmembrane</keyword>
<dbReference type="InterPro" id="IPR037519">
    <property type="entry name" value="LITAF_fam"/>
</dbReference>
<comment type="caution">
    <text evidence="8">The sequence shown here is derived from an EMBL/GenBank/DDBJ whole genome shotgun (WGS) entry which is preliminary data.</text>
</comment>
<evidence type="ECO:0000256" key="3">
    <source>
        <dbReference type="ARBA" id="ARBA00022723"/>
    </source>
</evidence>
<feature type="transmembrane region" description="Helical" evidence="6">
    <location>
        <begin position="74"/>
        <end position="95"/>
    </location>
</feature>
<keyword evidence="9" id="KW-1185">Reference proteome</keyword>
<keyword evidence="3" id="KW-0479">Metal-binding</keyword>
<gene>
    <name evidence="8" type="ORF">B0T10DRAFT_494329</name>
</gene>
<dbReference type="AlphaFoldDB" id="A0A9P8VWW0"/>
<evidence type="ECO:0000256" key="1">
    <source>
        <dbReference type="ARBA" id="ARBA00004170"/>
    </source>
</evidence>
<keyword evidence="4" id="KW-0862">Zinc</keyword>
<dbReference type="EMBL" id="JAGPYM010000023">
    <property type="protein sequence ID" value="KAH6883476.1"/>
    <property type="molecule type" value="Genomic_DNA"/>
</dbReference>
<proteinExistence type="inferred from homology"/>
<name>A0A9P8VWW0_9HYPO</name>
<comment type="subcellular location">
    <subcellularLocation>
        <location evidence="1">Membrane</location>
        <topology evidence="1">Peripheral membrane protein</topology>
    </subcellularLocation>
</comment>
<feature type="domain" description="LITAF" evidence="7">
    <location>
        <begin position="39"/>
        <end position="121"/>
    </location>
</feature>
<dbReference type="PROSITE" id="PS51837">
    <property type="entry name" value="LITAF"/>
    <property type="match status" value="1"/>
</dbReference>
<protein>
    <submittedName>
        <fullName evidence="8">LITAF-like zinc ribbon domain-containing protein</fullName>
    </submittedName>
</protein>
<evidence type="ECO:0000313" key="8">
    <source>
        <dbReference type="EMBL" id="KAH6883476.1"/>
    </source>
</evidence>
<evidence type="ECO:0000256" key="5">
    <source>
        <dbReference type="ARBA" id="ARBA00023136"/>
    </source>
</evidence>